<evidence type="ECO:0000313" key="4">
    <source>
        <dbReference type="EMBL" id="STI77808.1"/>
    </source>
</evidence>
<evidence type="ECO:0000256" key="2">
    <source>
        <dbReference type="ARBA" id="ARBA00022801"/>
    </source>
</evidence>
<evidence type="ECO:0000313" key="5">
    <source>
        <dbReference type="Proteomes" id="UP000254405"/>
    </source>
</evidence>
<dbReference type="Proteomes" id="UP000254405">
    <property type="component" value="Unassembled WGS sequence"/>
</dbReference>
<dbReference type="Pfam" id="PF08335">
    <property type="entry name" value="GlnD_UR_UTase"/>
    <property type="match status" value="1"/>
</dbReference>
<dbReference type="GO" id="GO:0016787">
    <property type="term" value="F:hydrolase activity"/>
    <property type="evidence" value="ECO:0007669"/>
    <property type="project" value="UniProtKB-KW"/>
</dbReference>
<protein>
    <submittedName>
        <fullName evidence="4">[protein-PII] uridylyltransferase</fullName>
        <ecNumber evidence="4">2.7.7.59</ecNumber>
    </submittedName>
</protein>
<dbReference type="AlphaFoldDB" id="A0A376TLS3"/>
<keyword evidence="4" id="KW-0548">Nucleotidyltransferase</keyword>
<evidence type="ECO:0000256" key="1">
    <source>
        <dbReference type="ARBA" id="ARBA00022679"/>
    </source>
</evidence>
<dbReference type="PANTHER" id="PTHR47320">
    <property type="entry name" value="BIFUNCTIONAL URIDYLYLTRANSFERASE/URIDYLYL-REMOVING ENZYME"/>
    <property type="match status" value="1"/>
</dbReference>
<name>A0A376TLS3_ECOLX</name>
<accession>A0A376TLS3</accession>
<keyword evidence="2" id="KW-0378">Hydrolase</keyword>
<gene>
    <name evidence="4" type="primary">glnD_2</name>
    <name evidence="4" type="ORF">NCTC8985_03118</name>
</gene>
<dbReference type="EMBL" id="UGCO01000001">
    <property type="protein sequence ID" value="STI77808.1"/>
    <property type="molecule type" value="Genomic_DNA"/>
</dbReference>
<dbReference type="InterPro" id="IPR010043">
    <property type="entry name" value="UTase/UR"/>
</dbReference>
<dbReference type="InterPro" id="IPR013546">
    <property type="entry name" value="PII_UdlTrfase/GS_AdlTrfase"/>
</dbReference>
<feature type="domain" description="PII-uridylyltransferase/Glutamine-synthetase adenylyltransferase" evidence="3">
    <location>
        <begin position="3"/>
        <end position="84"/>
    </location>
</feature>
<proteinExistence type="predicted"/>
<sequence length="165" mass="19211">MVGFGFLTSAERAELNECLHILWRIRFALHLVVSRYDNRLLFDRQLSVAQRLNYSGEGNEPVERMMKDYFRVTRRVSELNQMLLQLFDEAILALPADEKPRPIDDEFQLRGTLIDLRDETLFMRQPEAILRMFYTMVRNSANHRHLLHHAAPVTPCPSPSATTAV</sequence>
<keyword evidence="1 4" id="KW-0808">Transferase</keyword>
<dbReference type="PANTHER" id="PTHR47320:SF1">
    <property type="entry name" value="BIFUNCTIONAL URIDYLYLTRANSFERASE_URIDYLYL-REMOVING ENZYME"/>
    <property type="match status" value="1"/>
</dbReference>
<dbReference type="GO" id="GO:0008773">
    <property type="term" value="F:[protein-PII] uridylyltransferase activity"/>
    <property type="evidence" value="ECO:0007669"/>
    <property type="project" value="UniProtKB-EC"/>
</dbReference>
<dbReference type="EC" id="2.7.7.59" evidence="4"/>
<reference evidence="4 5" key="1">
    <citation type="submission" date="2018-06" db="EMBL/GenBank/DDBJ databases">
        <authorList>
            <consortium name="Pathogen Informatics"/>
            <person name="Doyle S."/>
        </authorList>
    </citation>
    <scope>NUCLEOTIDE SEQUENCE [LARGE SCALE GENOMIC DNA]</scope>
    <source>
        <strain evidence="4 5">NCTC8985</strain>
    </source>
</reference>
<evidence type="ECO:0000259" key="3">
    <source>
        <dbReference type="Pfam" id="PF08335"/>
    </source>
</evidence>
<organism evidence="4 5">
    <name type="scientific">Escherichia coli</name>
    <dbReference type="NCBI Taxonomy" id="562"/>
    <lineage>
        <taxon>Bacteria</taxon>
        <taxon>Pseudomonadati</taxon>
        <taxon>Pseudomonadota</taxon>
        <taxon>Gammaproteobacteria</taxon>
        <taxon>Enterobacterales</taxon>
        <taxon>Enterobacteriaceae</taxon>
        <taxon>Escherichia</taxon>
    </lineage>
</organism>